<sequence>MSHLICIHTVFIINAAYQYPPVLSLLPEVLQLPAAIPHWAE</sequence>
<dbReference type="EMBL" id="AMCI01003178">
    <property type="protein sequence ID" value="EJX00907.1"/>
    <property type="molecule type" value="Genomic_DNA"/>
</dbReference>
<name>J9G0Z0_9ZZZZ</name>
<evidence type="ECO:0000313" key="1">
    <source>
        <dbReference type="EMBL" id="EJX00907.1"/>
    </source>
</evidence>
<protein>
    <submittedName>
        <fullName evidence="1">Uncharacterized protein</fullName>
    </submittedName>
</protein>
<organism evidence="1">
    <name type="scientific">gut metagenome</name>
    <dbReference type="NCBI Taxonomy" id="749906"/>
    <lineage>
        <taxon>unclassified sequences</taxon>
        <taxon>metagenomes</taxon>
        <taxon>organismal metagenomes</taxon>
    </lineage>
</organism>
<proteinExistence type="predicted"/>
<gene>
    <name evidence="1" type="ORF">EVA_10988</name>
</gene>
<dbReference type="AlphaFoldDB" id="J9G0Z0"/>
<comment type="caution">
    <text evidence="1">The sequence shown here is derived from an EMBL/GenBank/DDBJ whole genome shotgun (WGS) entry which is preliminary data.</text>
</comment>
<accession>J9G0Z0</accession>
<reference evidence="1" key="1">
    <citation type="journal article" date="2012" name="PLoS ONE">
        <title>Gene sets for utilization of primary and secondary nutrition supplies in the distal gut of endangered iberian lynx.</title>
        <authorList>
            <person name="Alcaide M."/>
            <person name="Messina E."/>
            <person name="Richter M."/>
            <person name="Bargiela R."/>
            <person name="Peplies J."/>
            <person name="Huws S.A."/>
            <person name="Newbold C.J."/>
            <person name="Golyshin P.N."/>
            <person name="Simon M.A."/>
            <person name="Lopez G."/>
            <person name="Yakimov M.M."/>
            <person name="Ferrer M."/>
        </authorList>
    </citation>
    <scope>NUCLEOTIDE SEQUENCE</scope>
</reference>